<dbReference type="GO" id="GO:0003941">
    <property type="term" value="F:L-serine ammonia-lyase activity"/>
    <property type="evidence" value="ECO:0007669"/>
    <property type="project" value="UniProtKB-UniRule"/>
</dbReference>
<accession>F6BKK8</accession>
<dbReference type="Gene3D" id="3.30.70.260">
    <property type="match status" value="1"/>
</dbReference>
<organism evidence="14 15">
    <name type="scientific">Thermoanaerobacterium xylanolyticum (strain ATCC 49914 / DSM 7097 / LX-11)</name>
    <dbReference type="NCBI Taxonomy" id="858215"/>
    <lineage>
        <taxon>Bacteria</taxon>
        <taxon>Bacillati</taxon>
        <taxon>Bacillota</taxon>
        <taxon>Clostridia</taxon>
        <taxon>Thermoanaerobacterales</taxon>
        <taxon>Thermoanaerobacteraceae</taxon>
        <taxon>Thermoanaerobacterium</taxon>
    </lineage>
</organism>
<evidence type="ECO:0000256" key="7">
    <source>
        <dbReference type="ARBA" id="ARBA00023004"/>
    </source>
</evidence>
<proteinExistence type="inferred from homology"/>
<gene>
    <name evidence="14" type="ordered locus">Thexy_1107</name>
</gene>
<comment type="similarity">
    <text evidence="3 11 12">Belongs to the iron-sulfur dependent L-serine dehydratase family.</text>
</comment>
<evidence type="ECO:0000256" key="5">
    <source>
        <dbReference type="ARBA" id="ARBA00022485"/>
    </source>
</evidence>
<dbReference type="GO" id="GO:0051539">
    <property type="term" value="F:4 iron, 4 sulfur cluster binding"/>
    <property type="evidence" value="ECO:0007669"/>
    <property type="project" value="UniProtKB-UniRule"/>
</dbReference>
<comment type="pathway">
    <text evidence="2 11">Carbohydrate biosynthesis; gluconeogenesis.</text>
</comment>
<evidence type="ECO:0000256" key="4">
    <source>
        <dbReference type="ARBA" id="ARBA00022432"/>
    </source>
</evidence>
<dbReference type="Gene3D" id="3.30.1330.90">
    <property type="entry name" value="D-3-phosphoglycerate dehydrogenase, domain 3"/>
    <property type="match status" value="1"/>
</dbReference>
<evidence type="ECO:0000256" key="9">
    <source>
        <dbReference type="ARBA" id="ARBA00023239"/>
    </source>
</evidence>
<keyword evidence="6 11" id="KW-0479">Metal-binding</keyword>
<dbReference type="InterPro" id="IPR005131">
    <property type="entry name" value="Ser_deHydtase_bsu"/>
</dbReference>
<evidence type="ECO:0000256" key="11">
    <source>
        <dbReference type="PIRNR" id="PIRNR036692"/>
    </source>
</evidence>
<dbReference type="SUPFAM" id="SSF143548">
    <property type="entry name" value="Serine metabolism enzymes domain"/>
    <property type="match status" value="1"/>
</dbReference>
<evidence type="ECO:0000256" key="3">
    <source>
        <dbReference type="ARBA" id="ARBA00008636"/>
    </source>
</evidence>
<evidence type="ECO:0000313" key="15">
    <source>
        <dbReference type="Proteomes" id="UP000007239"/>
    </source>
</evidence>
<dbReference type="InterPro" id="IPR004643">
    <property type="entry name" value="Fe-S_L-Ser_bsu"/>
</dbReference>
<keyword evidence="4 11" id="KW-0312">Gluconeogenesis</keyword>
<keyword evidence="15" id="KW-1185">Reference proteome</keyword>
<evidence type="ECO:0000256" key="12">
    <source>
        <dbReference type="RuleBase" id="RU366059"/>
    </source>
</evidence>
<evidence type="ECO:0000256" key="2">
    <source>
        <dbReference type="ARBA" id="ARBA00004742"/>
    </source>
</evidence>
<reference evidence="14" key="1">
    <citation type="submission" date="2011-05" db="EMBL/GenBank/DDBJ databases">
        <title>Complete sequence of Thermoanaerobacterium xylanolyticum LX-11.</title>
        <authorList>
            <consortium name="US DOE Joint Genome Institute"/>
            <person name="Lucas S."/>
            <person name="Han J."/>
            <person name="Lapidus A."/>
            <person name="Cheng J.-F."/>
            <person name="Goodwin L."/>
            <person name="Pitluck S."/>
            <person name="Peters L."/>
            <person name="Mikhailova N."/>
            <person name="Lu M."/>
            <person name="Han C."/>
            <person name="Tapia R."/>
            <person name="Land M."/>
            <person name="Hauser L."/>
            <person name="Kyrpides N."/>
            <person name="Ivanova N."/>
            <person name="Pagani I."/>
            <person name="Hemme C."/>
            <person name="Woyke T."/>
        </authorList>
    </citation>
    <scope>NUCLEOTIDE SEQUENCE</scope>
    <source>
        <strain evidence="14">LX-11</strain>
    </source>
</reference>
<dbReference type="HOGENOM" id="CLU_086592_0_0_9"/>
<dbReference type="SUPFAM" id="SSF55021">
    <property type="entry name" value="ACT-like"/>
    <property type="match status" value="1"/>
</dbReference>
<evidence type="ECO:0000256" key="1">
    <source>
        <dbReference type="ARBA" id="ARBA00001966"/>
    </source>
</evidence>
<dbReference type="GO" id="GO:0046872">
    <property type="term" value="F:metal ion binding"/>
    <property type="evidence" value="ECO:0007669"/>
    <property type="project" value="UniProtKB-UniRule"/>
</dbReference>
<keyword evidence="8 11" id="KW-0411">Iron-sulfur</keyword>
<dbReference type="Pfam" id="PF03315">
    <property type="entry name" value="SDH_beta"/>
    <property type="match status" value="1"/>
</dbReference>
<dbReference type="STRING" id="858215.Thexy_1107"/>
<dbReference type="InterPro" id="IPR029009">
    <property type="entry name" value="ASB_dom_sf"/>
</dbReference>
<keyword evidence="7 11" id="KW-0408">Iron</keyword>
<comment type="cofactor">
    <cofactor evidence="1 12">
        <name>[4Fe-4S] cluster</name>
        <dbReference type="ChEBI" id="CHEBI:49883"/>
    </cofactor>
</comment>
<dbReference type="PROSITE" id="PS51671">
    <property type="entry name" value="ACT"/>
    <property type="match status" value="1"/>
</dbReference>
<evidence type="ECO:0000256" key="6">
    <source>
        <dbReference type="ARBA" id="ARBA00022723"/>
    </source>
</evidence>
<evidence type="ECO:0000313" key="14">
    <source>
        <dbReference type="EMBL" id="AEF17140.1"/>
    </source>
</evidence>
<dbReference type="PANTHER" id="PTHR30182">
    <property type="entry name" value="L-SERINE DEHYDRATASE"/>
    <property type="match status" value="1"/>
</dbReference>
<dbReference type="eggNOG" id="COG1760">
    <property type="taxonomic scope" value="Bacteria"/>
</dbReference>
<dbReference type="GO" id="GO:0006094">
    <property type="term" value="P:gluconeogenesis"/>
    <property type="evidence" value="ECO:0007669"/>
    <property type="project" value="UniProtKB-UniRule"/>
</dbReference>
<feature type="domain" description="ACT" evidence="13">
    <location>
        <begin position="151"/>
        <end position="226"/>
    </location>
</feature>
<evidence type="ECO:0000256" key="10">
    <source>
        <dbReference type="ARBA" id="ARBA00049406"/>
    </source>
</evidence>
<dbReference type="AlphaFoldDB" id="F6BKK8"/>
<dbReference type="UniPathway" id="UPA00138"/>
<keyword evidence="5 11" id="KW-0004">4Fe-4S</keyword>
<keyword evidence="9 11" id="KW-0456">Lyase</keyword>
<evidence type="ECO:0000256" key="8">
    <source>
        <dbReference type="ARBA" id="ARBA00023014"/>
    </source>
</evidence>
<sequence length="228" mass="25114">MNLREYSVFDIMGPVMIGPSSSHTAGAARLAKIARQIAGDDVKEVQFILYDSFANTYKGHGTDKALVAGIIGLDPDDERLPNSFELAKEQNISFSFVKSDKDASHPNTVRMVIKNKSGDVIEVLGSSIGGGNVVLKEINGMNVEFTGEYETLITKHIDKPGIIAMVTKVLSEHMINIAFMRVYRQLKGDMAIMVIESDQTIPEDVRIRIEHIDGIEKAIVVDSVIKHK</sequence>
<evidence type="ECO:0000259" key="13">
    <source>
        <dbReference type="PROSITE" id="PS51671"/>
    </source>
</evidence>
<dbReference type="EMBL" id="CP002739">
    <property type="protein sequence ID" value="AEF17140.1"/>
    <property type="molecule type" value="Genomic_DNA"/>
</dbReference>
<dbReference type="InterPro" id="IPR045865">
    <property type="entry name" value="ACT-like_dom_sf"/>
</dbReference>
<dbReference type="Proteomes" id="UP000007239">
    <property type="component" value="Chromosome"/>
</dbReference>
<comment type="catalytic activity">
    <reaction evidence="10 11 12">
        <text>L-serine = pyruvate + NH4(+)</text>
        <dbReference type="Rhea" id="RHEA:19169"/>
        <dbReference type="ChEBI" id="CHEBI:15361"/>
        <dbReference type="ChEBI" id="CHEBI:28938"/>
        <dbReference type="ChEBI" id="CHEBI:33384"/>
        <dbReference type="EC" id="4.3.1.17"/>
    </reaction>
</comment>
<dbReference type="FunFam" id="3.30.1330.90:FF:000004">
    <property type="entry name" value="L-serine dehydratase, iron-sulfur-dependent subunit beta"/>
    <property type="match status" value="1"/>
</dbReference>
<name>F6BKK8_THEXL</name>
<dbReference type="PIRSF" id="PIRSF036692">
    <property type="entry name" value="SDH_B"/>
    <property type="match status" value="1"/>
</dbReference>
<dbReference type="InterPro" id="IPR051318">
    <property type="entry name" value="Fe-S_L-Ser"/>
</dbReference>
<dbReference type="PANTHER" id="PTHR30182:SF12">
    <property type="entry name" value="L-SERINE DEHYDRATASE, BETA CHAIN-RELATED"/>
    <property type="match status" value="1"/>
</dbReference>
<dbReference type="InterPro" id="IPR002912">
    <property type="entry name" value="ACT_dom"/>
</dbReference>
<dbReference type="RefSeq" id="WP_013787882.1">
    <property type="nucleotide sequence ID" value="NC_015555.1"/>
</dbReference>
<protein>
    <recommendedName>
        <fullName evidence="11">L-serine deaminase</fullName>
    </recommendedName>
</protein>
<dbReference type="KEGG" id="txy:Thexy_1107"/>
<dbReference type="NCBIfam" id="TIGR00719">
    <property type="entry name" value="sda_beta"/>
    <property type="match status" value="1"/>
</dbReference>
<dbReference type="CDD" id="cd04903">
    <property type="entry name" value="ACT_LSD"/>
    <property type="match status" value="1"/>
</dbReference>